<dbReference type="AlphaFoldDB" id="K5XGU9"/>
<dbReference type="KEGG" id="abp:AGABI1DRAFT111115"/>
<evidence type="ECO:0000313" key="1">
    <source>
        <dbReference type="EMBL" id="EKM82507.1"/>
    </source>
</evidence>
<name>K5XGU9_AGABU</name>
<keyword evidence="2" id="KW-1185">Reference proteome</keyword>
<accession>K5XGU9</accession>
<dbReference type="GeneID" id="18823177"/>
<dbReference type="HOGENOM" id="CLU_2941178_0_0_1"/>
<dbReference type="OMA" id="YHLELPI"/>
<dbReference type="InParanoid" id="K5XGU9"/>
<evidence type="ECO:0000313" key="2">
    <source>
        <dbReference type="Proteomes" id="UP000008493"/>
    </source>
</evidence>
<sequence>MLNKRQVRTNRVLLCLVSKKKRRRRNSPGRKKRNVKHWRNWLYHLELPIPRQLHLHLKCK</sequence>
<reference evidence="2" key="1">
    <citation type="journal article" date="2012" name="Proc. Natl. Acad. Sci. U.S.A.">
        <title>Genome sequence of the button mushroom Agaricus bisporus reveals mechanisms governing adaptation to a humic-rich ecological niche.</title>
        <authorList>
            <person name="Morin E."/>
            <person name="Kohler A."/>
            <person name="Baker A.R."/>
            <person name="Foulongne-Oriol M."/>
            <person name="Lombard V."/>
            <person name="Nagy L.G."/>
            <person name="Ohm R.A."/>
            <person name="Patyshakuliyeva A."/>
            <person name="Brun A."/>
            <person name="Aerts A.L."/>
            <person name="Bailey A.M."/>
            <person name="Billette C."/>
            <person name="Coutinho P.M."/>
            <person name="Deakin G."/>
            <person name="Doddapaneni H."/>
            <person name="Floudas D."/>
            <person name="Grimwood J."/>
            <person name="Hilden K."/>
            <person name="Kuees U."/>
            <person name="LaButti K.M."/>
            <person name="Lapidus A."/>
            <person name="Lindquist E.A."/>
            <person name="Lucas S.M."/>
            <person name="Murat C."/>
            <person name="Riley R.W."/>
            <person name="Salamov A.A."/>
            <person name="Schmutz J."/>
            <person name="Subramanian V."/>
            <person name="Woesten H.A.B."/>
            <person name="Xu J."/>
            <person name="Eastwood D.C."/>
            <person name="Foster G.D."/>
            <person name="Sonnenberg A.S."/>
            <person name="Cullen D."/>
            <person name="de Vries R.P."/>
            <person name="Lundell T."/>
            <person name="Hibbett D.S."/>
            <person name="Henrissat B."/>
            <person name="Burton K.S."/>
            <person name="Kerrigan R.W."/>
            <person name="Challen M.P."/>
            <person name="Grigoriev I.V."/>
            <person name="Martin F."/>
        </authorList>
    </citation>
    <scope>NUCLEOTIDE SEQUENCE [LARGE SCALE GENOMIC DNA]</scope>
    <source>
        <strain evidence="2">JB137-S8 / ATCC MYA-4627 / FGSC 10392</strain>
    </source>
</reference>
<proteinExistence type="predicted"/>
<gene>
    <name evidence="1" type="ORF">AGABI1DRAFT_111115</name>
</gene>
<dbReference type="EMBL" id="JH971386">
    <property type="protein sequence ID" value="EKM82507.1"/>
    <property type="molecule type" value="Genomic_DNA"/>
</dbReference>
<dbReference type="Proteomes" id="UP000008493">
    <property type="component" value="Unassembled WGS sequence"/>
</dbReference>
<organism evidence="1 2">
    <name type="scientific">Agaricus bisporus var. burnettii (strain JB137-S8 / ATCC MYA-4627 / FGSC 10392)</name>
    <name type="common">White button mushroom</name>
    <dbReference type="NCBI Taxonomy" id="597362"/>
    <lineage>
        <taxon>Eukaryota</taxon>
        <taxon>Fungi</taxon>
        <taxon>Dikarya</taxon>
        <taxon>Basidiomycota</taxon>
        <taxon>Agaricomycotina</taxon>
        <taxon>Agaricomycetes</taxon>
        <taxon>Agaricomycetidae</taxon>
        <taxon>Agaricales</taxon>
        <taxon>Agaricineae</taxon>
        <taxon>Agaricaceae</taxon>
        <taxon>Agaricus</taxon>
    </lineage>
</organism>
<dbReference type="RefSeq" id="XP_007326503.1">
    <property type="nucleotide sequence ID" value="XM_007326441.1"/>
</dbReference>
<protein>
    <submittedName>
        <fullName evidence="1">Uncharacterized protein</fullName>
    </submittedName>
</protein>